<feature type="binding site" evidence="3">
    <location>
        <position position="142"/>
    </location>
    <ligand>
        <name>substrate</name>
    </ligand>
</feature>
<dbReference type="GO" id="GO:0008837">
    <property type="term" value="F:diaminopimelate epimerase activity"/>
    <property type="evidence" value="ECO:0007669"/>
    <property type="project" value="UniProtKB-UniRule"/>
</dbReference>
<evidence type="ECO:0000313" key="7">
    <source>
        <dbReference type="Proteomes" id="UP000480410"/>
    </source>
</evidence>
<keyword evidence="3" id="KW-0963">Cytoplasm</keyword>
<evidence type="ECO:0000256" key="2">
    <source>
        <dbReference type="ARBA" id="ARBA00023235"/>
    </source>
</evidence>
<keyword evidence="3" id="KW-0028">Amino-acid biosynthesis</keyword>
<dbReference type="Proteomes" id="UP000482634">
    <property type="component" value="Unassembled WGS sequence"/>
</dbReference>
<reference evidence="7 8" key="1">
    <citation type="submission" date="2020-02" db="EMBL/GenBank/DDBJ databases">
        <title>Broccoli isolated Pseudomonas sp.</title>
        <authorList>
            <person name="Fujikawa T."/>
            <person name="Sawada H."/>
        </authorList>
    </citation>
    <scope>NUCLEOTIDE SEQUENCE [LARGE SCALE GENOMIC DNA]</scope>
    <source>
        <strain evidence="6 8">MAFF212427</strain>
        <strain evidence="5 7">MAFF212428</strain>
    </source>
</reference>
<proteinExistence type="inferred from homology"/>
<dbReference type="GO" id="GO:0005829">
    <property type="term" value="C:cytosol"/>
    <property type="evidence" value="ECO:0007669"/>
    <property type="project" value="TreeGrafter"/>
</dbReference>
<dbReference type="GO" id="GO:0009089">
    <property type="term" value="P:lysine biosynthetic process via diaminopimelate"/>
    <property type="evidence" value="ECO:0007669"/>
    <property type="project" value="UniProtKB-UniRule"/>
</dbReference>
<keyword evidence="2 3" id="KW-0413">Isomerase</keyword>
<comment type="pathway">
    <text evidence="3">Amino-acid biosynthesis; L-lysine biosynthesis via DAP pathway; DL-2,6-diaminopimelate from LL-2,6-diaminopimelate: step 1/1.</text>
</comment>
<evidence type="ECO:0000256" key="4">
    <source>
        <dbReference type="NCBIfam" id="TIGR00652"/>
    </source>
</evidence>
<dbReference type="PANTHER" id="PTHR31689">
    <property type="entry name" value="DIAMINOPIMELATE EPIMERASE, CHLOROPLASTIC"/>
    <property type="match status" value="1"/>
</dbReference>
<dbReference type="HAMAP" id="MF_00197">
    <property type="entry name" value="DAP_epimerase"/>
    <property type="match status" value="1"/>
</dbReference>
<feature type="site" description="Could be important to modulate the pK values of the two catalytic cysteine residues" evidence="3">
    <location>
        <position position="193"/>
    </location>
</feature>
<organism evidence="6 8">
    <name type="scientific">Pseudomonas brassicae</name>
    <dbReference type="NCBI Taxonomy" id="2708063"/>
    <lineage>
        <taxon>Bacteria</taxon>
        <taxon>Pseudomonadati</taxon>
        <taxon>Pseudomonadota</taxon>
        <taxon>Gammaproteobacteria</taxon>
        <taxon>Pseudomonadales</taxon>
        <taxon>Pseudomonadaceae</taxon>
        <taxon>Pseudomonas</taxon>
    </lineage>
</organism>
<comment type="function">
    <text evidence="3">Catalyzes the stereoinversion of LL-2,6-diaminopimelate (L,L-DAP) to meso-diaminopimelate (meso-DAP), a precursor of L-lysine and an essential component of the bacterial peptidoglycan.</text>
</comment>
<feature type="binding site" evidence="3">
    <location>
        <begin position="70"/>
        <end position="71"/>
    </location>
    <ligand>
        <name>substrate</name>
    </ligand>
</feature>
<dbReference type="Gene3D" id="3.10.310.10">
    <property type="entry name" value="Diaminopimelate Epimerase, Chain A, domain 1"/>
    <property type="match status" value="2"/>
</dbReference>
<comment type="catalytic activity">
    <reaction evidence="3">
        <text>(2S,6S)-2,6-diaminopimelate = meso-2,6-diaminopimelate</text>
        <dbReference type="Rhea" id="RHEA:15393"/>
        <dbReference type="ChEBI" id="CHEBI:57609"/>
        <dbReference type="ChEBI" id="CHEBI:57791"/>
        <dbReference type="EC" id="5.1.1.7"/>
    </reaction>
</comment>
<dbReference type="UniPathway" id="UPA00034">
    <property type="reaction ID" value="UER00025"/>
</dbReference>
<dbReference type="Proteomes" id="UP000480410">
    <property type="component" value="Unassembled WGS sequence"/>
</dbReference>
<evidence type="ECO:0000256" key="3">
    <source>
        <dbReference type="HAMAP-Rule" id="MF_00197"/>
    </source>
</evidence>
<evidence type="ECO:0000313" key="5">
    <source>
        <dbReference type="EMBL" id="NER62127.1"/>
    </source>
</evidence>
<dbReference type="Pfam" id="PF01678">
    <property type="entry name" value="DAP_epimerase"/>
    <property type="match status" value="2"/>
</dbReference>
<feature type="binding site" evidence="3">
    <location>
        <position position="11"/>
    </location>
    <ligand>
        <name>substrate</name>
    </ligand>
</feature>
<evidence type="ECO:0000313" key="8">
    <source>
        <dbReference type="Proteomes" id="UP000482634"/>
    </source>
</evidence>
<protein>
    <recommendedName>
        <fullName evidence="3 4">Diaminopimelate epimerase</fullName>
        <shortName evidence="3">DAP epimerase</shortName>
        <ecNumber evidence="3 4">5.1.1.7</ecNumber>
    </recommendedName>
    <alternativeName>
        <fullName evidence="3">PLP-independent amino acid racemase</fullName>
    </alternativeName>
</protein>
<name>A0A6B3NT46_9PSED</name>
<dbReference type="SUPFAM" id="SSF54506">
    <property type="entry name" value="Diaminopimelate epimerase-like"/>
    <property type="match status" value="2"/>
</dbReference>
<keyword evidence="3" id="KW-0457">Lysine biosynthesis</keyword>
<feature type="binding site" evidence="3">
    <location>
        <position position="175"/>
    </location>
    <ligand>
        <name>substrate</name>
    </ligand>
</feature>
<comment type="subcellular location">
    <subcellularLocation>
        <location evidence="3">Cytoplasm</location>
    </subcellularLocation>
</comment>
<evidence type="ECO:0000256" key="1">
    <source>
        <dbReference type="ARBA" id="ARBA00010219"/>
    </source>
</evidence>
<comment type="similarity">
    <text evidence="1 3">Belongs to the diaminopimelate epimerase family.</text>
</comment>
<dbReference type="RefSeq" id="WP_163947336.1">
    <property type="nucleotide sequence ID" value="NZ_JAAHBU010000255.1"/>
</dbReference>
<gene>
    <name evidence="3 6" type="primary">dapF</name>
    <name evidence="5" type="ORF">G3435_23570</name>
    <name evidence="6" type="ORF">G3436_17350</name>
</gene>
<comment type="caution">
    <text evidence="3">Lacks conserved residue(s) required for the propagation of feature annotation.</text>
</comment>
<dbReference type="EMBL" id="JAAHBV010000659">
    <property type="protein sequence ID" value="NER62127.1"/>
    <property type="molecule type" value="Genomic_DNA"/>
</dbReference>
<comment type="subunit">
    <text evidence="3">Homodimer.</text>
</comment>
<accession>A0A6B3NT46</accession>
<sequence length="265" mass="28522">MHFIKYHAAGNDYLVYAGHQPFELPAAHIVRICDRHRGLGADGILVPHFSGDPLGVTIYNTDGSQAQKSGNGLRILSRHLWDQGHVGSEPFQVHTAGGVVISQVLDDGARVSIEMGQARFDEPATLSVGGEQLQAHRVSMGNPHCVVFVDQPDEALARRLGPLLEHHAVFPERTNVQLVRVTDRANLEVRSWERGVGYTLSSGTSSCAAAAVAHRLGRVDAQVAVHMPGGTIHIELDAAFNVKMQGPVCRIGSVALDPECLSDTV</sequence>
<dbReference type="InterPro" id="IPR001653">
    <property type="entry name" value="DAP_epimerase_DapF"/>
</dbReference>
<accession>A0A6M0D2V3</accession>
<dbReference type="EC" id="5.1.1.7" evidence="3 4"/>
<evidence type="ECO:0000313" key="6">
    <source>
        <dbReference type="EMBL" id="NER65309.1"/>
    </source>
</evidence>
<feature type="binding site" evidence="3">
    <location>
        <position position="60"/>
    </location>
    <ligand>
        <name>substrate</name>
    </ligand>
</feature>
<dbReference type="NCBIfam" id="TIGR00652">
    <property type="entry name" value="DapF"/>
    <property type="match status" value="1"/>
</dbReference>
<comment type="caution">
    <text evidence="6">The sequence shown here is derived from an EMBL/GenBank/DDBJ whole genome shotgun (WGS) entry which is preliminary data.</text>
</comment>
<feature type="binding site" evidence="3">
    <location>
        <begin position="203"/>
        <end position="204"/>
    </location>
    <ligand>
        <name>substrate</name>
    </ligand>
</feature>
<dbReference type="PANTHER" id="PTHR31689:SF0">
    <property type="entry name" value="DIAMINOPIMELATE EPIMERASE"/>
    <property type="match status" value="1"/>
</dbReference>
<feature type="binding site" evidence="3">
    <location>
        <begin position="193"/>
        <end position="194"/>
    </location>
    <ligand>
        <name>substrate</name>
    </ligand>
</feature>
<dbReference type="AlphaFoldDB" id="A0A6B3NT46"/>
<feature type="site" description="Could be important to modulate the pK values of the two catalytic cysteine residues" evidence="3">
    <location>
        <position position="144"/>
    </location>
</feature>
<dbReference type="EMBL" id="JAAHBU010000255">
    <property type="protein sequence ID" value="NER65309.1"/>
    <property type="molecule type" value="Genomic_DNA"/>
</dbReference>
<keyword evidence="8" id="KW-1185">Reference proteome</keyword>